<proteinExistence type="predicted"/>
<accession>A0AAW6A4M0</accession>
<dbReference type="RefSeq" id="WP_003595403.1">
    <property type="nucleotide sequence ID" value="NZ_AFYQ01000072.1"/>
</dbReference>
<evidence type="ECO:0000313" key="2">
    <source>
        <dbReference type="Proteomes" id="UP001212327"/>
    </source>
</evidence>
<name>A0AAW6A4M0_LACPA</name>
<dbReference type="AlphaFoldDB" id="A0AAW6A4M0"/>
<gene>
    <name evidence="1" type="ORF">PGA78_08300</name>
</gene>
<evidence type="ECO:0008006" key="3">
    <source>
        <dbReference type="Google" id="ProtNLM"/>
    </source>
</evidence>
<comment type="caution">
    <text evidence="1">The sequence shown here is derived from an EMBL/GenBank/DDBJ whole genome shotgun (WGS) entry which is preliminary data.</text>
</comment>
<protein>
    <recommendedName>
        <fullName evidence="3">Phage protein</fullName>
    </recommendedName>
</protein>
<reference evidence="1 2" key="1">
    <citation type="submission" date="2023-01" db="EMBL/GenBank/DDBJ databases">
        <title>Complete genome sequence of Lacticaseibacillus paracasei SRCM217440 isolated from Makgeolli.</title>
        <authorList>
            <person name="Yang H.-G."/>
            <person name="Jeong S.-J."/>
            <person name="Ha G.-S."/>
            <person name="Yang H.-J."/>
            <person name="Jeong D.-Y."/>
        </authorList>
    </citation>
    <scope>NUCLEOTIDE SEQUENCE [LARGE SCALE GENOMIC DNA]</scope>
    <source>
        <strain evidence="1 2">SRCM217440</strain>
    </source>
</reference>
<sequence length="86" mass="9921">MNYYETEEPFCSLIVANNTKEALNLYREMYGDNDDPEKFNELSREEALHRIASAKTEDGDNLTYKEVKEDLEAKVPTMLLVDGDIL</sequence>
<dbReference type="EMBL" id="JAQLSF010000001">
    <property type="protein sequence ID" value="MDB1564741.1"/>
    <property type="molecule type" value="Genomic_DNA"/>
</dbReference>
<organism evidence="1 2">
    <name type="scientific">Lacticaseibacillus paracasei</name>
    <name type="common">Lactobacillus paracasei</name>
    <dbReference type="NCBI Taxonomy" id="1597"/>
    <lineage>
        <taxon>Bacteria</taxon>
        <taxon>Bacillati</taxon>
        <taxon>Bacillota</taxon>
        <taxon>Bacilli</taxon>
        <taxon>Lactobacillales</taxon>
        <taxon>Lactobacillaceae</taxon>
        <taxon>Lacticaseibacillus</taxon>
    </lineage>
</organism>
<dbReference type="Proteomes" id="UP001212327">
    <property type="component" value="Unassembled WGS sequence"/>
</dbReference>
<evidence type="ECO:0000313" key="1">
    <source>
        <dbReference type="EMBL" id="MDB1564741.1"/>
    </source>
</evidence>